<dbReference type="AlphaFoldDB" id="G9ZNY5"/>
<dbReference type="EMBL" id="AGEY01000070">
    <property type="protein sequence ID" value="EHL98622.1"/>
    <property type="molecule type" value="Genomic_DNA"/>
</dbReference>
<gene>
    <name evidence="1" type="ORF">HMPREF9103_01439</name>
</gene>
<reference evidence="1 2" key="1">
    <citation type="submission" date="2011-09" db="EMBL/GenBank/DDBJ databases">
        <authorList>
            <person name="Weinstock G."/>
            <person name="Sodergren E."/>
            <person name="Clifton S."/>
            <person name="Fulton L."/>
            <person name="Fulton B."/>
            <person name="Courtney L."/>
            <person name="Fronick C."/>
            <person name="Harrison M."/>
            <person name="Strong C."/>
            <person name="Farmer C."/>
            <person name="Delahaunty K."/>
            <person name="Markovic C."/>
            <person name="Hall O."/>
            <person name="Minx P."/>
            <person name="Tomlinson C."/>
            <person name="Mitreva M."/>
            <person name="Hou S."/>
            <person name="Chen J."/>
            <person name="Wollam A."/>
            <person name="Pepin K.H."/>
            <person name="Johnson M."/>
            <person name="Bhonagiri V."/>
            <person name="Zhang X."/>
            <person name="Suruliraj S."/>
            <person name="Warren W."/>
            <person name="Chinwalla A."/>
            <person name="Mardis E.R."/>
            <person name="Wilson R.K."/>
        </authorList>
    </citation>
    <scope>NUCLEOTIDE SEQUENCE [LARGE SCALE GENOMIC DNA]</scope>
    <source>
        <strain evidence="1 2">F0439</strain>
    </source>
</reference>
<proteinExistence type="predicted"/>
<name>G9ZNY5_9LACO</name>
<dbReference type="HOGENOM" id="CLU_3008670_0_0_9"/>
<sequence>MSGANRLAFEYQRNNGSDTWGLRVTAVIWLNGESWFEPLKGLANAFSVGVGAVLKK</sequence>
<evidence type="ECO:0000313" key="2">
    <source>
        <dbReference type="Proteomes" id="UP000004625"/>
    </source>
</evidence>
<dbReference type="Proteomes" id="UP000004625">
    <property type="component" value="Unassembled WGS sequence"/>
</dbReference>
<keyword evidence="2" id="KW-1185">Reference proteome</keyword>
<organism evidence="1 2">
    <name type="scientific">Lentilactobacillus parafarraginis F0439</name>
    <dbReference type="NCBI Taxonomy" id="797515"/>
    <lineage>
        <taxon>Bacteria</taxon>
        <taxon>Bacillati</taxon>
        <taxon>Bacillota</taxon>
        <taxon>Bacilli</taxon>
        <taxon>Lactobacillales</taxon>
        <taxon>Lactobacillaceae</taxon>
        <taxon>Lentilactobacillus</taxon>
    </lineage>
</organism>
<comment type="caution">
    <text evidence="1">The sequence shown here is derived from an EMBL/GenBank/DDBJ whole genome shotgun (WGS) entry which is preliminary data.</text>
</comment>
<accession>G9ZNY5</accession>
<evidence type="ECO:0000313" key="1">
    <source>
        <dbReference type="EMBL" id="EHL98622.1"/>
    </source>
</evidence>
<protein>
    <submittedName>
        <fullName evidence="1">Uncharacterized protein</fullName>
    </submittedName>
</protein>